<comment type="caution">
    <text evidence="1">The sequence shown here is derived from an EMBL/GenBank/DDBJ whole genome shotgun (WGS) entry which is preliminary data.</text>
</comment>
<keyword evidence="2" id="KW-1185">Reference proteome</keyword>
<sequence length="109" mass="13194">MYEYTNVYNVQQTEHLAYLTEDVRRRSGRWRFRRTVWERTSASCEKPFDKRGRDVEGDNHALCERWAQRRSLGRSDRDPRWDSRDATWSKQRPTRRPSVGVQDKKEFAA</sequence>
<dbReference type="EMBL" id="JAGIZQ010000003">
    <property type="protein sequence ID" value="KAH6636847.1"/>
    <property type="molecule type" value="Genomic_DNA"/>
</dbReference>
<organism evidence="1 2">
    <name type="scientific">Chaetomium tenue</name>
    <dbReference type="NCBI Taxonomy" id="1854479"/>
    <lineage>
        <taxon>Eukaryota</taxon>
        <taxon>Fungi</taxon>
        <taxon>Dikarya</taxon>
        <taxon>Ascomycota</taxon>
        <taxon>Pezizomycotina</taxon>
        <taxon>Sordariomycetes</taxon>
        <taxon>Sordariomycetidae</taxon>
        <taxon>Sordariales</taxon>
        <taxon>Chaetomiaceae</taxon>
        <taxon>Chaetomium</taxon>
    </lineage>
</organism>
<dbReference type="Proteomes" id="UP000724584">
    <property type="component" value="Unassembled WGS sequence"/>
</dbReference>
<gene>
    <name evidence="1" type="ORF">F5144DRAFT_611523</name>
</gene>
<proteinExistence type="predicted"/>
<evidence type="ECO:0000313" key="2">
    <source>
        <dbReference type="Proteomes" id="UP000724584"/>
    </source>
</evidence>
<reference evidence="1 2" key="1">
    <citation type="journal article" date="2021" name="Nat. Commun.">
        <title>Genetic determinants of endophytism in the Arabidopsis root mycobiome.</title>
        <authorList>
            <person name="Mesny F."/>
            <person name="Miyauchi S."/>
            <person name="Thiergart T."/>
            <person name="Pickel B."/>
            <person name="Atanasova L."/>
            <person name="Karlsson M."/>
            <person name="Huettel B."/>
            <person name="Barry K.W."/>
            <person name="Haridas S."/>
            <person name="Chen C."/>
            <person name="Bauer D."/>
            <person name="Andreopoulos W."/>
            <person name="Pangilinan J."/>
            <person name="LaButti K."/>
            <person name="Riley R."/>
            <person name="Lipzen A."/>
            <person name="Clum A."/>
            <person name="Drula E."/>
            <person name="Henrissat B."/>
            <person name="Kohler A."/>
            <person name="Grigoriev I.V."/>
            <person name="Martin F.M."/>
            <person name="Hacquard S."/>
        </authorList>
    </citation>
    <scope>NUCLEOTIDE SEQUENCE [LARGE SCALE GENOMIC DNA]</scope>
    <source>
        <strain evidence="1 2">MPI-SDFR-AT-0079</strain>
    </source>
</reference>
<protein>
    <submittedName>
        <fullName evidence="1">Uncharacterized protein</fullName>
    </submittedName>
</protein>
<evidence type="ECO:0000313" key="1">
    <source>
        <dbReference type="EMBL" id="KAH6636847.1"/>
    </source>
</evidence>
<accession>A0ACB7PEV3</accession>
<name>A0ACB7PEV3_9PEZI</name>